<dbReference type="EMBL" id="FMWL01000006">
    <property type="protein sequence ID" value="SCZ79110.1"/>
    <property type="molecule type" value="Genomic_DNA"/>
</dbReference>
<accession>A0A1G5RZC3</accession>
<proteinExistence type="predicted"/>
<gene>
    <name evidence="1" type="ORF">SAMN03080599_01599</name>
</gene>
<evidence type="ECO:0000313" key="1">
    <source>
        <dbReference type="EMBL" id="SCZ79110.1"/>
    </source>
</evidence>
<dbReference type="Gene3D" id="2.30.30.100">
    <property type="match status" value="1"/>
</dbReference>
<dbReference type="OrthoDB" id="5469at2"/>
<keyword evidence="2" id="KW-1185">Reference proteome</keyword>
<dbReference type="GO" id="GO:0006355">
    <property type="term" value="P:regulation of DNA-templated transcription"/>
    <property type="evidence" value="ECO:0007669"/>
    <property type="project" value="InterPro"/>
</dbReference>
<dbReference type="PANTHER" id="PTHR40026:SF1">
    <property type="entry name" value="PROTEIN VEG"/>
    <property type="match status" value="1"/>
</dbReference>
<protein>
    <submittedName>
        <fullName evidence="1">Uncharacterized protein Veg</fullName>
    </submittedName>
</protein>
<reference evidence="1 2" key="1">
    <citation type="submission" date="2016-10" db="EMBL/GenBank/DDBJ databases">
        <authorList>
            <person name="de Groot N.N."/>
        </authorList>
    </citation>
    <scope>NUCLEOTIDE SEQUENCE [LARGE SCALE GENOMIC DNA]</scope>
    <source>
        <strain evidence="1 2">DSM 2784</strain>
    </source>
</reference>
<name>A0A1G5RZC3_9FIRM</name>
<dbReference type="STRING" id="1120920.SAMN03080599_01599"/>
<organism evidence="1 2">
    <name type="scientific">Acidaminobacter hydrogenoformans DSM 2784</name>
    <dbReference type="NCBI Taxonomy" id="1120920"/>
    <lineage>
        <taxon>Bacteria</taxon>
        <taxon>Bacillati</taxon>
        <taxon>Bacillota</taxon>
        <taxon>Clostridia</taxon>
        <taxon>Peptostreptococcales</taxon>
        <taxon>Acidaminobacteraceae</taxon>
        <taxon>Acidaminobacter</taxon>
    </lineage>
</organism>
<evidence type="ECO:0000313" key="2">
    <source>
        <dbReference type="Proteomes" id="UP000199208"/>
    </source>
</evidence>
<dbReference type="InterPro" id="IPR009366">
    <property type="entry name" value="Protein_Veg"/>
</dbReference>
<dbReference type="PANTHER" id="PTHR40026">
    <property type="entry name" value="PROTEIN VEG"/>
    <property type="match status" value="1"/>
</dbReference>
<dbReference type="Pfam" id="PF06257">
    <property type="entry name" value="VEG"/>
    <property type="match status" value="1"/>
</dbReference>
<sequence length="89" mass="9822">MVVNLATKATLAEIRKSVEGLIGERVLLKTNKGKRKANVREGILEVAYPSVFTVRINAGLDIERRVSFSYSDILTDTVEVTLCQNVNVS</sequence>
<dbReference type="AlphaFoldDB" id="A0A1G5RZC3"/>
<dbReference type="Proteomes" id="UP000199208">
    <property type="component" value="Unassembled WGS sequence"/>
</dbReference>